<keyword evidence="4" id="KW-0378">Hydrolase</keyword>
<feature type="domain" description="Peptidase M14" evidence="3">
    <location>
        <begin position="104"/>
        <end position="366"/>
    </location>
</feature>
<keyword evidence="4" id="KW-0645">Protease</keyword>
<dbReference type="EMBL" id="BGOW01000016">
    <property type="protein sequence ID" value="GBL46140.1"/>
    <property type="molecule type" value="Genomic_DNA"/>
</dbReference>
<dbReference type="Pfam" id="PF00246">
    <property type="entry name" value="Peptidase_M14"/>
    <property type="match status" value="1"/>
</dbReference>
<feature type="active site" description="Proton donor/acceptor" evidence="2">
    <location>
        <position position="330"/>
    </location>
</feature>
<dbReference type="CDD" id="cd06234">
    <property type="entry name" value="M14_PaCCP-like"/>
    <property type="match status" value="1"/>
</dbReference>
<dbReference type="OrthoDB" id="5490902at2"/>
<accession>A0A401JEU7</accession>
<dbReference type="Gene3D" id="2.60.40.3120">
    <property type="match status" value="1"/>
</dbReference>
<dbReference type="Gene3D" id="3.40.630.10">
    <property type="entry name" value="Zn peptidases"/>
    <property type="match status" value="1"/>
</dbReference>
<dbReference type="InterPro" id="IPR000834">
    <property type="entry name" value="Peptidase_M14"/>
</dbReference>
<dbReference type="Pfam" id="PF18027">
    <property type="entry name" value="Pepdidase_M14_N"/>
    <property type="match status" value="1"/>
</dbReference>
<gene>
    <name evidence="4" type="ORF">SFMTTN_1952</name>
</gene>
<comment type="similarity">
    <text evidence="2">Belongs to the peptidase M14 family.</text>
</comment>
<proteinExistence type="inferred from homology"/>
<dbReference type="PANTHER" id="PTHR12756">
    <property type="entry name" value="CYTOSOLIC CARBOXYPEPTIDASE"/>
    <property type="match status" value="1"/>
</dbReference>
<dbReference type="SMART" id="SM00631">
    <property type="entry name" value="Zn_pept"/>
    <property type="match status" value="1"/>
</dbReference>
<protein>
    <submittedName>
        <fullName evidence="4">Zinc carboxypeptidase domain protein</fullName>
    </submittedName>
</protein>
<evidence type="ECO:0000256" key="2">
    <source>
        <dbReference type="PROSITE-ProRule" id="PRU01379"/>
    </source>
</evidence>
<organism evidence="4 5">
    <name type="scientific">Sulfuriferula multivorans</name>
    <dbReference type="NCBI Taxonomy" id="1559896"/>
    <lineage>
        <taxon>Bacteria</taxon>
        <taxon>Pseudomonadati</taxon>
        <taxon>Pseudomonadota</taxon>
        <taxon>Betaproteobacteria</taxon>
        <taxon>Nitrosomonadales</taxon>
        <taxon>Sulfuricellaceae</taxon>
        <taxon>Sulfuriferula</taxon>
    </lineage>
</organism>
<dbReference type="GO" id="GO:0008270">
    <property type="term" value="F:zinc ion binding"/>
    <property type="evidence" value="ECO:0007669"/>
    <property type="project" value="InterPro"/>
</dbReference>
<dbReference type="InterPro" id="IPR040626">
    <property type="entry name" value="Pepdidase_M14_N"/>
</dbReference>
<evidence type="ECO:0000313" key="4">
    <source>
        <dbReference type="EMBL" id="GBL46140.1"/>
    </source>
</evidence>
<evidence type="ECO:0000256" key="1">
    <source>
        <dbReference type="ARBA" id="ARBA00001947"/>
    </source>
</evidence>
<dbReference type="GO" id="GO:0004181">
    <property type="term" value="F:metallocarboxypeptidase activity"/>
    <property type="evidence" value="ECO:0007669"/>
    <property type="project" value="InterPro"/>
</dbReference>
<keyword evidence="4" id="KW-0121">Carboxypeptidase</keyword>
<dbReference type="GO" id="GO:0006508">
    <property type="term" value="P:proteolysis"/>
    <property type="evidence" value="ECO:0007669"/>
    <property type="project" value="InterPro"/>
</dbReference>
<dbReference type="RefSeq" id="WP_124704937.1">
    <property type="nucleotide sequence ID" value="NZ_BGOW01000016.1"/>
</dbReference>
<name>A0A401JEU7_9PROT</name>
<dbReference type="SUPFAM" id="SSF53187">
    <property type="entry name" value="Zn-dependent exopeptidases"/>
    <property type="match status" value="1"/>
</dbReference>
<evidence type="ECO:0000313" key="5">
    <source>
        <dbReference type="Proteomes" id="UP000286806"/>
    </source>
</evidence>
<evidence type="ECO:0000259" key="3">
    <source>
        <dbReference type="PROSITE" id="PS52035"/>
    </source>
</evidence>
<dbReference type="Proteomes" id="UP000286806">
    <property type="component" value="Unassembled WGS sequence"/>
</dbReference>
<dbReference type="PANTHER" id="PTHR12756:SF11">
    <property type="entry name" value="CYTOSOLIC CARBOXYPEPTIDASE 1"/>
    <property type="match status" value="1"/>
</dbReference>
<comment type="caution">
    <text evidence="4">The sequence shown here is derived from an EMBL/GenBank/DDBJ whole genome shotgun (WGS) entry which is preliminary data.</text>
</comment>
<dbReference type="AlphaFoldDB" id="A0A401JEU7"/>
<sequence length="374" mass="41557">MHISSQFDSGAIEILAAADPADIRLNIRSDSAAEFRQWFHFRVSGVAGQALVMRLLNAGDCTYSDGWHGYQAIASYDRRHWFRVPTAYDGKVLTISHTAECDSVYYAYFEPYSWERHLDLIAQAVPEMRVMHLGSSLQGRDIDKLSWGSGAQQVWIIARQHPGESMTEWLVEGLIERLLDPADPVTRKLAQLATLHIVPNMNPDGAALGNLRSNAAGANLNREWMAPSLERSPEVLHARQAMHDSGVDLFLDIHGDETIPYVFVDGCEMIPGYAASLVAQQEAFLARLLQISPDFQREHGYAPDRFSDEMLTLASKYVGHAFGCVSLTLEMPFKDNANLPDPEHGWSAARSKRLGAALLEAVLAHCIDSKPETI</sequence>
<keyword evidence="5" id="KW-1185">Reference proteome</keyword>
<reference evidence="4 5" key="1">
    <citation type="journal article" date="2019" name="Front. Microbiol.">
        <title>Genomes of Neutrophilic Sulfur-Oxidizing Chemolithoautotrophs Representing 9 Proteobacterial Species From 8 Genera.</title>
        <authorList>
            <person name="Watanabe T."/>
            <person name="Kojima H."/>
            <person name="Umezawa K."/>
            <person name="Hori C."/>
            <person name="Takasuka T.E."/>
            <person name="Kato Y."/>
            <person name="Fukui M."/>
        </authorList>
    </citation>
    <scope>NUCLEOTIDE SEQUENCE [LARGE SCALE GENOMIC DNA]</scope>
    <source>
        <strain evidence="4 5">TTN</strain>
    </source>
</reference>
<dbReference type="PROSITE" id="PS52035">
    <property type="entry name" value="PEPTIDASE_M14"/>
    <property type="match status" value="1"/>
</dbReference>
<dbReference type="InterPro" id="IPR050821">
    <property type="entry name" value="Cytosolic_carboxypeptidase"/>
</dbReference>
<comment type="cofactor">
    <cofactor evidence="1">
        <name>Zn(2+)</name>
        <dbReference type="ChEBI" id="CHEBI:29105"/>
    </cofactor>
</comment>